<evidence type="ECO:0000259" key="2">
    <source>
        <dbReference type="Pfam" id="PF20794"/>
    </source>
</evidence>
<protein>
    <recommendedName>
        <fullName evidence="2">Bacterial PH domain-containing protein</fullName>
    </recommendedName>
</protein>
<name>A0A845QRZ0_9FIRM</name>
<dbReference type="Pfam" id="PF20794">
    <property type="entry name" value="bPH_7"/>
    <property type="match status" value="1"/>
</dbReference>
<dbReference type="EMBL" id="QXWK01000035">
    <property type="protein sequence ID" value="NBH62768.1"/>
    <property type="molecule type" value="Genomic_DNA"/>
</dbReference>
<dbReference type="AlphaFoldDB" id="A0A845QRZ0"/>
<feature type="transmembrane region" description="Helical" evidence="1">
    <location>
        <begin position="21"/>
        <end position="52"/>
    </location>
</feature>
<keyword evidence="1" id="KW-0812">Transmembrane</keyword>
<evidence type="ECO:0000313" key="4">
    <source>
        <dbReference type="Proteomes" id="UP000446866"/>
    </source>
</evidence>
<dbReference type="Proteomes" id="UP000446866">
    <property type="component" value="Unassembled WGS sequence"/>
</dbReference>
<proteinExistence type="predicted"/>
<organism evidence="3 4">
    <name type="scientific">Anaerotruncus colihominis</name>
    <dbReference type="NCBI Taxonomy" id="169435"/>
    <lineage>
        <taxon>Bacteria</taxon>
        <taxon>Bacillati</taxon>
        <taxon>Bacillota</taxon>
        <taxon>Clostridia</taxon>
        <taxon>Eubacteriales</taxon>
        <taxon>Oscillospiraceae</taxon>
        <taxon>Anaerotruncus</taxon>
    </lineage>
</organism>
<comment type="caution">
    <text evidence="3">The sequence shown here is derived from an EMBL/GenBank/DDBJ whole genome shotgun (WGS) entry which is preliminary data.</text>
</comment>
<accession>A0A845QRZ0</accession>
<keyword evidence="1" id="KW-0472">Membrane</keyword>
<reference evidence="3 4" key="1">
    <citation type="submission" date="2018-08" db="EMBL/GenBank/DDBJ databases">
        <title>Murine metabolic-syndrome-specific gut microbial biobank.</title>
        <authorList>
            <person name="Liu C."/>
        </authorList>
    </citation>
    <scope>NUCLEOTIDE SEQUENCE [LARGE SCALE GENOMIC DNA]</scope>
    <source>
        <strain evidence="3 4">28</strain>
    </source>
</reference>
<keyword evidence="4" id="KW-1185">Reference proteome</keyword>
<keyword evidence="1" id="KW-1133">Transmembrane helix</keyword>
<evidence type="ECO:0000256" key="1">
    <source>
        <dbReference type="SAM" id="Phobius"/>
    </source>
</evidence>
<dbReference type="InterPro" id="IPR048871">
    <property type="entry name" value="PH_7_bact"/>
</dbReference>
<gene>
    <name evidence="3" type="ORF">D0435_14030</name>
</gene>
<evidence type="ECO:0000313" key="3">
    <source>
        <dbReference type="EMBL" id="NBH62768.1"/>
    </source>
</evidence>
<dbReference type="RefSeq" id="WP_160203052.1">
    <property type="nucleotide sequence ID" value="NZ_QXWK01000035.1"/>
</dbReference>
<feature type="domain" description="Bacterial PH" evidence="2">
    <location>
        <begin position="3"/>
        <end position="135"/>
    </location>
</feature>
<sequence>MDKIKAYDDRTMRKSTKFAAVIFGAGLIVFSFYSTVKYSAIIGVVLLLAVVFQKETYVSKEGVVLAYDFILRKHKIVWSFEEITDIHIEYVADPNYVVLHFLRDVMSRRLVFQKRELEQVLELARSVKPDIHIENVK</sequence>